<dbReference type="eggNOG" id="KOG4658">
    <property type="taxonomic scope" value="Eukaryota"/>
</dbReference>
<keyword evidence="1" id="KW-0677">Repeat</keyword>
<evidence type="ECO:0000259" key="4">
    <source>
        <dbReference type="Pfam" id="PF23598"/>
    </source>
</evidence>
<dbReference type="InterPro" id="IPR036388">
    <property type="entry name" value="WH-like_DNA-bd_sf"/>
</dbReference>
<dbReference type="Gene3D" id="3.80.10.10">
    <property type="entry name" value="Ribonuclease Inhibitor"/>
    <property type="match status" value="1"/>
</dbReference>
<evidence type="ECO:0000256" key="1">
    <source>
        <dbReference type="ARBA" id="ARBA00022737"/>
    </source>
</evidence>
<dbReference type="OMA" id="KFNDSAC"/>
<dbReference type="FunFam" id="1.10.10.10:FF:000322">
    <property type="entry name" value="Probable disease resistance protein At1g63360"/>
    <property type="match status" value="1"/>
</dbReference>
<dbReference type="InterPro" id="IPR044974">
    <property type="entry name" value="Disease_R_plants"/>
</dbReference>
<dbReference type="Gene3D" id="1.10.10.10">
    <property type="entry name" value="Winged helix-like DNA-binding domain superfamily/Winged helix DNA-binding domain"/>
    <property type="match status" value="1"/>
</dbReference>
<evidence type="ECO:0000313" key="5">
    <source>
        <dbReference type="EMBL" id="EMS64198.1"/>
    </source>
</evidence>
<dbReference type="SUPFAM" id="SSF52058">
    <property type="entry name" value="L domain-like"/>
    <property type="match status" value="1"/>
</dbReference>
<evidence type="ECO:0000259" key="3">
    <source>
        <dbReference type="Pfam" id="PF23559"/>
    </source>
</evidence>
<protein>
    <submittedName>
        <fullName evidence="5">Putative disease resistance RPP13-like protein 3</fullName>
    </submittedName>
</protein>
<proteinExistence type="predicted"/>
<dbReference type="PANTHER" id="PTHR23155">
    <property type="entry name" value="DISEASE RESISTANCE PROTEIN RP"/>
    <property type="match status" value="1"/>
</dbReference>
<dbReference type="AlphaFoldDB" id="M7ZLS2"/>
<dbReference type="InterPro" id="IPR055414">
    <property type="entry name" value="LRR_R13L4/SHOC2-like"/>
</dbReference>
<dbReference type="InterPro" id="IPR058922">
    <property type="entry name" value="WHD_DRP"/>
</dbReference>
<dbReference type="GO" id="GO:0009626">
    <property type="term" value="P:plant-type hypersensitive response"/>
    <property type="evidence" value="ECO:0007669"/>
    <property type="project" value="UniProtKB-ARBA"/>
</dbReference>
<feature type="domain" description="Disease resistance protein winged helix" evidence="3">
    <location>
        <begin position="28"/>
        <end position="97"/>
    </location>
</feature>
<sequence>MVRNIVAQSYKDLPNHYLRSCFLYIASYPKDYIIDVPRLIELWIAEGFIPQIPNHKLEETAHKYVAELAQRSLVEVIERSRAHGCIDIIKIHDILHDWCAEEARQDGFLDVKNKTTGQVGEPASSNNLVSYRCSFQSLSNEILPGTTNIRSVLGFELESASIPKLRLLRVLSIEKSTLKDFSTVISGCIHLRYLRLGNCGGVVLPSSIGQLLYLQTLDLRDSYLESQVPMSLWDIPSLRNVYLDYRFSPPPPAKSVRLHHKELQTLFLSISHVGTKWCYHDMVIFLGQMNQLTTLFLMMFPMSIEVFNLFANMPHLVDITLGQFGVLDKLPHEFPQSVRRLVLYGDVIKQDPMPILEKLPCLVVLKLQGYEGKIMSCSAQGFPQLQELELHRFSVEEWRTEEGTMSKLSILTLWECEKMVKVCEELLDLSYLNHVTLAEVCLISEE</sequence>
<evidence type="ECO:0000256" key="2">
    <source>
        <dbReference type="ARBA" id="ARBA00022821"/>
    </source>
</evidence>
<dbReference type="PANTHER" id="PTHR23155:SF968">
    <property type="entry name" value="NB-ARC DOMAIN CONTAINING PROTEIN, EXPRESSED"/>
    <property type="match status" value="1"/>
</dbReference>
<dbReference type="STRING" id="4572.M7ZLS2"/>
<keyword evidence="2" id="KW-0611">Plant defense</keyword>
<gene>
    <name evidence="5" type="ORF">TRIUR3_03175</name>
</gene>
<dbReference type="InterPro" id="IPR032675">
    <property type="entry name" value="LRR_dom_sf"/>
</dbReference>
<accession>M7ZLS2</accession>
<reference evidence="5" key="1">
    <citation type="journal article" date="2013" name="Nature">
        <title>Draft genome of the wheat A-genome progenitor Triticum urartu.</title>
        <authorList>
            <person name="Ling H.Q."/>
            <person name="Zhao S."/>
            <person name="Liu D."/>
            <person name="Wang J."/>
            <person name="Sun H."/>
            <person name="Zhang C."/>
            <person name="Fan H."/>
            <person name="Li D."/>
            <person name="Dong L."/>
            <person name="Tao Y."/>
            <person name="Gao C."/>
            <person name="Wu H."/>
            <person name="Li Y."/>
            <person name="Cui Y."/>
            <person name="Guo X."/>
            <person name="Zheng S."/>
            <person name="Wang B."/>
            <person name="Yu K."/>
            <person name="Liang Q."/>
            <person name="Yang W."/>
            <person name="Lou X."/>
            <person name="Chen J."/>
            <person name="Feng M."/>
            <person name="Jian J."/>
            <person name="Zhang X."/>
            <person name="Luo G."/>
            <person name="Jiang Y."/>
            <person name="Liu J."/>
            <person name="Wang Z."/>
            <person name="Sha Y."/>
            <person name="Zhang B."/>
            <person name="Wu H."/>
            <person name="Tang D."/>
            <person name="Shen Q."/>
            <person name="Xue P."/>
            <person name="Zou S."/>
            <person name="Wang X."/>
            <person name="Liu X."/>
            <person name="Wang F."/>
            <person name="Yang Y."/>
            <person name="An X."/>
            <person name="Dong Z."/>
            <person name="Zhang K."/>
            <person name="Zhang X."/>
            <person name="Luo M.C."/>
            <person name="Dvorak J."/>
            <person name="Tong Y."/>
            <person name="Wang J."/>
            <person name="Yang H."/>
            <person name="Li Z."/>
            <person name="Wang D."/>
            <person name="Zhang A."/>
            <person name="Wang J."/>
        </authorList>
    </citation>
    <scope>NUCLEOTIDE SEQUENCE</scope>
</reference>
<name>M7ZLS2_TRIUA</name>
<dbReference type="Pfam" id="PF23559">
    <property type="entry name" value="WHD_DRP"/>
    <property type="match status" value="1"/>
</dbReference>
<organism evidence="5">
    <name type="scientific">Triticum urartu</name>
    <name type="common">Red wild einkorn</name>
    <name type="synonym">Crithodium urartu</name>
    <dbReference type="NCBI Taxonomy" id="4572"/>
    <lineage>
        <taxon>Eukaryota</taxon>
        <taxon>Viridiplantae</taxon>
        <taxon>Streptophyta</taxon>
        <taxon>Embryophyta</taxon>
        <taxon>Tracheophyta</taxon>
        <taxon>Spermatophyta</taxon>
        <taxon>Magnoliopsida</taxon>
        <taxon>Liliopsida</taxon>
        <taxon>Poales</taxon>
        <taxon>Poaceae</taxon>
        <taxon>BOP clade</taxon>
        <taxon>Pooideae</taxon>
        <taxon>Triticodae</taxon>
        <taxon>Triticeae</taxon>
        <taxon>Triticinae</taxon>
        <taxon>Triticum</taxon>
    </lineage>
</organism>
<dbReference type="EMBL" id="KD059002">
    <property type="protein sequence ID" value="EMS64198.1"/>
    <property type="molecule type" value="Genomic_DNA"/>
</dbReference>
<dbReference type="GO" id="GO:0002758">
    <property type="term" value="P:innate immune response-activating signaling pathway"/>
    <property type="evidence" value="ECO:0007669"/>
    <property type="project" value="UniProtKB-ARBA"/>
</dbReference>
<feature type="domain" description="Disease resistance R13L4/SHOC-2-like LRR" evidence="4">
    <location>
        <begin position="149"/>
        <end position="245"/>
    </location>
</feature>
<dbReference type="Pfam" id="PF23598">
    <property type="entry name" value="LRR_14"/>
    <property type="match status" value="1"/>
</dbReference>
<dbReference type="GO" id="GO:0042742">
    <property type="term" value="P:defense response to bacterium"/>
    <property type="evidence" value="ECO:0007669"/>
    <property type="project" value="UniProtKB-ARBA"/>
</dbReference>